<keyword evidence="2" id="KW-0812">Transmembrane</keyword>
<organism evidence="3 4">
    <name type="scientific">Erythroxylum novogranatense</name>
    <dbReference type="NCBI Taxonomy" id="1862640"/>
    <lineage>
        <taxon>Eukaryota</taxon>
        <taxon>Viridiplantae</taxon>
        <taxon>Streptophyta</taxon>
        <taxon>Embryophyta</taxon>
        <taxon>Tracheophyta</taxon>
        <taxon>Spermatophyta</taxon>
        <taxon>Magnoliopsida</taxon>
        <taxon>eudicotyledons</taxon>
        <taxon>Gunneridae</taxon>
        <taxon>Pentapetalae</taxon>
        <taxon>rosids</taxon>
        <taxon>fabids</taxon>
        <taxon>Malpighiales</taxon>
        <taxon>Erythroxylaceae</taxon>
        <taxon>Erythroxylum</taxon>
    </lineage>
</organism>
<accession>A0AAV8SXP2</accession>
<dbReference type="InterPro" id="IPR012131">
    <property type="entry name" value="Hstdl_DH"/>
</dbReference>
<dbReference type="GO" id="GO:0009570">
    <property type="term" value="C:chloroplast stroma"/>
    <property type="evidence" value="ECO:0007669"/>
    <property type="project" value="TreeGrafter"/>
</dbReference>
<evidence type="ECO:0000256" key="1">
    <source>
        <dbReference type="ARBA" id="ARBA00023002"/>
    </source>
</evidence>
<comment type="caution">
    <text evidence="3">The sequence shown here is derived from an EMBL/GenBank/DDBJ whole genome shotgun (WGS) entry which is preliminary data.</text>
</comment>
<feature type="transmembrane region" description="Helical" evidence="2">
    <location>
        <begin position="206"/>
        <end position="227"/>
    </location>
</feature>
<evidence type="ECO:0000313" key="3">
    <source>
        <dbReference type="EMBL" id="KAJ8758799.1"/>
    </source>
</evidence>
<gene>
    <name evidence="3" type="ORF">K2173_000520</name>
</gene>
<dbReference type="GO" id="GO:0000105">
    <property type="term" value="P:L-histidine biosynthetic process"/>
    <property type="evidence" value="ECO:0007669"/>
    <property type="project" value="TreeGrafter"/>
</dbReference>
<keyword evidence="2" id="KW-1133">Transmembrane helix</keyword>
<dbReference type="GO" id="GO:0046872">
    <property type="term" value="F:metal ion binding"/>
    <property type="evidence" value="ECO:0007669"/>
    <property type="project" value="InterPro"/>
</dbReference>
<dbReference type="Gene3D" id="3.40.50.1980">
    <property type="entry name" value="Nitrogenase molybdenum iron protein domain"/>
    <property type="match status" value="1"/>
</dbReference>
<name>A0AAV8SXP2_9ROSI</name>
<dbReference type="AlphaFoldDB" id="A0AAV8SXP2"/>
<sequence length="228" mass="25314">MFSYARKEQCVNVATLIHFLIGSPKSIPAITQLDSLPISFSAKSLASKVLVVDSLFISLNRTNFKTKTFHYPLQFRVSSNYVMSSYGSVVRCAMKSYRLSELTHTEVENLKSRPCIGFTSIFSTLIPLLTMSTTEVMLQLKIKLDKIVEPVSELPDPKLDDTVKDAFDVAYDNIYAFHLAQKFLEKSVENMKGVKCKRVARSIASVSLYVPGGIAVLPSTALMLAIVS</sequence>
<protein>
    <submittedName>
        <fullName evidence="3">Uncharacterized protein</fullName>
    </submittedName>
</protein>
<keyword evidence="4" id="KW-1185">Reference proteome</keyword>
<dbReference type="GO" id="GO:0004399">
    <property type="term" value="F:histidinol dehydrogenase activity"/>
    <property type="evidence" value="ECO:0007669"/>
    <property type="project" value="TreeGrafter"/>
</dbReference>
<reference evidence="3 4" key="1">
    <citation type="submission" date="2021-09" db="EMBL/GenBank/DDBJ databases">
        <title>Genomic insights and catalytic innovation underlie evolution of tropane alkaloids biosynthesis.</title>
        <authorList>
            <person name="Wang Y.-J."/>
            <person name="Tian T."/>
            <person name="Huang J.-P."/>
            <person name="Huang S.-X."/>
        </authorList>
    </citation>
    <scope>NUCLEOTIDE SEQUENCE [LARGE SCALE GENOMIC DNA]</scope>
    <source>
        <strain evidence="3">KIB-2018</strain>
        <tissue evidence="3">Leaf</tissue>
    </source>
</reference>
<dbReference type="EMBL" id="JAIWQS010000007">
    <property type="protein sequence ID" value="KAJ8758799.1"/>
    <property type="molecule type" value="Genomic_DNA"/>
</dbReference>
<dbReference type="Pfam" id="PF00815">
    <property type="entry name" value="Histidinol_dh"/>
    <property type="match status" value="1"/>
</dbReference>
<dbReference type="GO" id="GO:0005829">
    <property type="term" value="C:cytosol"/>
    <property type="evidence" value="ECO:0007669"/>
    <property type="project" value="TreeGrafter"/>
</dbReference>
<dbReference type="GO" id="GO:0051287">
    <property type="term" value="F:NAD binding"/>
    <property type="evidence" value="ECO:0007669"/>
    <property type="project" value="InterPro"/>
</dbReference>
<keyword evidence="2" id="KW-0472">Membrane</keyword>
<dbReference type="Proteomes" id="UP001159364">
    <property type="component" value="Linkage Group LG07"/>
</dbReference>
<dbReference type="PANTHER" id="PTHR21256">
    <property type="entry name" value="HISTIDINOL DEHYDROGENASE HDH"/>
    <property type="match status" value="1"/>
</dbReference>
<evidence type="ECO:0000256" key="2">
    <source>
        <dbReference type="SAM" id="Phobius"/>
    </source>
</evidence>
<evidence type="ECO:0000313" key="4">
    <source>
        <dbReference type="Proteomes" id="UP001159364"/>
    </source>
</evidence>
<keyword evidence="1" id="KW-0560">Oxidoreductase</keyword>
<dbReference type="PANTHER" id="PTHR21256:SF2">
    <property type="entry name" value="HISTIDINE BIOSYNTHESIS TRIFUNCTIONAL PROTEIN"/>
    <property type="match status" value="1"/>
</dbReference>
<proteinExistence type="predicted"/>